<protein>
    <submittedName>
        <fullName evidence="2">Uncharacterized protein</fullName>
    </submittedName>
</protein>
<sequence length="100" mass="11612">MEKNKPKNGSKSSPFKFSKRGADGLDETGKNKKNLERKTRKLNPSTTAYAQGLQRFCTKHKIKLSNIYHVFLHLKARTQSLAYDQRGRGKDYGRAVIWWR</sequence>
<evidence type="ECO:0000313" key="3">
    <source>
        <dbReference type="Proteomes" id="UP000712281"/>
    </source>
</evidence>
<feature type="compositionally biased region" description="Low complexity" evidence="1">
    <location>
        <begin position="7"/>
        <end position="16"/>
    </location>
</feature>
<gene>
    <name evidence="2" type="ORF">F2Q68_00003832</name>
</gene>
<dbReference type="EMBL" id="QGKW02001660">
    <property type="protein sequence ID" value="KAF2582713.1"/>
    <property type="molecule type" value="Genomic_DNA"/>
</dbReference>
<feature type="region of interest" description="Disordered" evidence="1">
    <location>
        <begin position="1"/>
        <end position="43"/>
    </location>
</feature>
<proteinExistence type="predicted"/>
<reference evidence="2" key="1">
    <citation type="submission" date="2019-12" db="EMBL/GenBank/DDBJ databases">
        <title>Genome sequencing and annotation of Brassica cretica.</title>
        <authorList>
            <person name="Studholme D.J."/>
            <person name="Sarris P.F."/>
        </authorList>
    </citation>
    <scope>NUCLEOTIDE SEQUENCE</scope>
    <source>
        <strain evidence="2">PFS-001/15</strain>
        <tissue evidence="2">Leaf</tissue>
    </source>
</reference>
<feature type="compositionally biased region" description="Basic and acidic residues" evidence="1">
    <location>
        <begin position="20"/>
        <end position="37"/>
    </location>
</feature>
<organism evidence="2 3">
    <name type="scientific">Brassica cretica</name>
    <name type="common">Mustard</name>
    <dbReference type="NCBI Taxonomy" id="69181"/>
    <lineage>
        <taxon>Eukaryota</taxon>
        <taxon>Viridiplantae</taxon>
        <taxon>Streptophyta</taxon>
        <taxon>Embryophyta</taxon>
        <taxon>Tracheophyta</taxon>
        <taxon>Spermatophyta</taxon>
        <taxon>Magnoliopsida</taxon>
        <taxon>eudicotyledons</taxon>
        <taxon>Gunneridae</taxon>
        <taxon>Pentapetalae</taxon>
        <taxon>rosids</taxon>
        <taxon>malvids</taxon>
        <taxon>Brassicales</taxon>
        <taxon>Brassicaceae</taxon>
        <taxon>Brassiceae</taxon>
        <taxon>Brassica</taxon>
    </lineage>
</organism>
<comment type="caution">
    <text evidence="2">The sequence shown here is derived from an EMBL/GenBank/DDBJ whole genome shotgun (WGS) entry which is preliminary data.</text>
</comment>
<accession>A0A8S9JML0</accession>
<evidence type="ECO:0000313" key="2">
    <source>
        <dbReference type="EMBL" id="KAF2582713.1"/>
    </source>
</evidence>
<dbReference type="Proteomes" id="UP000712281">
    <property type="component" value="Unassembled WGS sequence"/>
</dbReference>
<evidence type="ECO:0000256" key="1">
    <source>
        <dbReference type="SAM" id="MobiDB-lite"/>
    </source>
</evidence>
<dbReference type="AlphaFoldDB" id="A0A8S9JML0"/>
<name>A0A8S9JML0_BRACR</name>